<dbReference type="GO" id="GO:0008270">
    <property type="term" value="F:zinc ion binding"/>
    <property type="evidence" value="ECO:0007669"/>
    <property type="project" value="InterPro"/>
</dbReference>
<dbReference type="RefSeq" id="XP_007879655.1">
    <property type="nucleotide sequence ID" value="XM_007881464.1"/>
</dbReference>
<evidence type="ECO:0000313" key="4">
    <source>
        <dbReference type="Proteomes" id="UP000053664"/>
    </source>
</evidence>
<evidence type="ECO:0000313" key="3">
    <source>
        <dbReference type="EMBL" id="EPQ28638.1"/>
    </source>
</evidence>
<dbReference type="eggNOG" id="ENOG502SPT9">
    <property type="taxonomic scope" value="Eukaryota"/>
</dbReference>
<reference evidence="3 4" key="1">
    <citation type="journal article" date="2013" name="Plant Cell">
        <title>The transition from a phytopathogenic smut ancestor to an anamorphic biocontrol agent deciphered by comparative whole-genome analysis.</title>
        <authorList>
            <person name="Lefebvre F."/>
            <person name="Joly D.L."/>
            <person name="Labbe C."/>
            <person name="Teichmann B."/>
            <person name="Linning R."/>
            <person name="Belzile F."/>
            <person name="Bakkeren G."/>
            <person name="Belanger R.R."/>
        </authorList>
    </citation>
    <scope>NUCLEOTIDE SEQUENCE [LARGE SCALE GENOMIC DNA]</scope>
    <source>
        <strain evidence="3 4">PF-1</strain>
    </source>
</reference>
<dbReference type="OrthoDB" id="5958943at2759"/>
<dbReference type="AlphaFoldDB" id="A0A061H7N0"/>
<dbReference type="KEGG" id="pfp:PFL1_03941"/>
<dbReference type="SUPFAM" id="SSF57701">
    <property type="entry name" value="Zn2/Cys6 DNA-binding domain"/>
    <property type="match status" value="1"/>
</dbReference>
<feature type="compositionally biased region" description="Basic and acidic residues" evidence="1">
    <location>
        <begin position="112"/>
        <end position="122"/>
    </location>
</feature>
<feature type="domain" description="Zn(2)-C6 fungal-type" evidence="2">
    <location>
        <begin position="35"/>
        <end position="89"/>
    </location>
</feature>
<protein>
    <recommendedName>
        <fullName evidence="2">Zn(2)-C6 fungal-type domain-containing protein</fullName>
    </recommendedName>
</protein>
<evidence type="ECO:0000259" key="2">
    <source>
        <dbReference type="SMART" id="SM00066"/>
    </source>
</evidence>
<dbReference type="InterPro" id="IPR036864">
    <property type="entry name" value="Zn2-C6_fun-type_DNA-bd_sf"/>
</dbReference>
<sequence length="982" mass="108011">MMLPAPAPLPSAHRPGLRDTEPELEPEPEPAPTKKKMFKNCDHCRAAKRACDAKYTSLTHALQTGVACSNCRRKGKTCTFNHLISTFGVADLDLSSIRAIEASGPPTSSSDTRPDKRRRGDDSGSDNSDGVDEVIGARDAAVLVRQGGVNVTVVPPDSSPLAFQAAGTRLATNLDRIYLDKDLVSIYEGAAEQALRCWIRDTPYLFLDQAHQNRNPFNDQTLHTRVCLLDRGARNLFRGPQHRLAASEKIIHEALHATMLAFAAQWPRHRKRIGDHTDNWLPDEERIRLELWRNARDRLMIAAEEAPSFRVVYALILFAWTEKPRDVPTHAHWQVESTAAVQTALYENSAVETSSWQDPAEASTMMLATAGRKLLQFRNRIMNLRRRGVDPWSATQPNRSAPLDAEQLHRRNIEIQLFNSTWQQTWWLGVMIDSEVAVLRKHPPVICDDDTDLVQYPLIAEVGGVGAPQQQQLPGPPGQRRQTRKIWDDLILSCSEQREADFARQWPNCTEEQALRILGFSAPVKVLLFRHIGRLQAAYWRTAEPDTIERHIQQALDVVFHWERVYQPFIESCISAHGALPPSIQSWYTLITAPWNLAVLLLVELAQTVDQACLSDPQARRLREQGETFSTLRRKACNQTAALIHAVQAHEQQRQQSTTSSTDAFSFVHTTGGTILHTEPWAEIMVNSFFSMAKSEIRLFNGLAANFQWQELECSQHRVEKYLWALDQLSNRSHLAELAYQEIKTMSDFCSPGRSVGGPPSQANLQPPVAAYAPVQGLVGQAQQQGFEAAMMAATTSGLSSSDIAALSPNTQMWQDCLAALGTPYPSDPPSSTDQSVDVAAPPTFRSSSGTFQSPDSYLSSSIGPHPSTASSAASASGQHPPPFLNDLAATTAAAATSTIASFAGLSSQGIEGYPDTFPLNPSAMHTPSSTVLPRHFYEFDYGPSPSHFSQPSTGASTDSDSIPSAPATNAAAASATTTGFA</sequence>
<dbReference type="SMART" id="SM00066">
    <property type="entry name" value="GAL4"/>
    <property type="match status" value="1"/>
</dbReference>
<feature type="region of interest" description="Disordered" evidence="1">
    <location>
        <begin position="944"/>
        <end position="982"/>
    </location>
</feature>
<proteinExistence type="predicted"/>
<dbReference type="CDD" id="cd00067">
    <property type="entry name" value="GAL4"/>
    <property type="match status" value="1"/>
</dbReference>
<feature type="region of interest" description="Disordered" evidence="1">
    <location>
        <begin position="1"/>
        <end position="34"/>
    </location>
</feature>
<organism evidence="3 4">
    <name type="scientific">Pseudozyma flocculosa PF-1</name>
    <dbReference type="NCBI Taxonomy" id="1277687"/>
    <lineage>
        <taxon>Eukaryota</taxon>
        <taxon>Fungi</taxon>
        <taxon>Dikarya</taxon>
        <taxon>Basidiomycota</taxon>
        <taxon>Ustilaginomycotina</taxon>
        <taxon>Ustilaginomycetes</taxon>
        <taxon>Ustilaginales</taxon>
        <taxon>Ustilaginaceae</taxon>
        <taxon>Pseudozyma</taxon>
    </lineage>
</organism>
<name>A0A061H7N0_9BASI</name>
<feature type="compositionally biased region" description="Low complexity" evidence="1">
    <location>
        <begin position="964"/>
        <end position="982"/>
    </location>
</feature>
<gene>
    <name evidence="3" type="ORF">PFL1_03941</name>
</gene>
<feature type="compositionally biased region" description="Polar residues" evidence="1">
    <location>
        <begin position="947"/>
        <end position="963"/>
    </location>
</feature>
<dbReference type="GeneID" id="19318048"/>
<dbReference type="EMBL" id="KE361634">
    <property type="protein sequence ID" value="EPQ28638.1"/>
    <property type="molecule type" value="Genomic_DNA"/>
</dbReference>
<feature type="region of interest" description="Disordered" evidence="1">
    <location>
        <begin position="100"/>
        <end position="132"/>
    </location>
</feature>
<dbReference type="GO" id="GO:0000981">
    <property type="term" value="F:DNA-binding transcription factor activity, RNA polymerase II-specific"/>
    <property type="evidence" value="ECO:0007669"/>
    <property type="project" value="InterPro"/>
</dbReference>
<evidence type="ECO:0000256" key="1">
    <source>
        <dbReference type="SAM" id="MobiDB-lite"/>
    </source>
</evidence>
<dbReference type="InterPro" id="IPR001138">
    <property type="entry name" value="Zn2Cys6_DnaBD"/>
</dbReference>
<feature type="compositionally biased region" description="Polar residues" evidence="1">
    <location>
        <begin position="845"/>
        <end position="863"/>
    </location>
</feature>
<accession>A0A061H7N0</accession>
<dbReference type="Gene3D" id="4.10.240.10">
    <property type="entry name" value="Zn(2)-C6 fungal-type DNA-binding domain"/>
    <property type="match status" value="1"/>
</dbReference>
<feature type="region of interest" description="Disordered" evidence="1">
    <location>
        <begin position="821"/>
        <end position="885"/>
    </location>
</feature>
<dbReference type="Proteomes" id="UP000053664">
    <property type="component" value="Unassembled WGS sequence"/>
</dbReference>
<dbReference type="HOGENOM" id="CLU_301501_0_0_1"/>